<feature type="compositionally biased region" description="Low complexity" evidence="1">
    <location>
        <begin position="147"/>
        <end position="162"/>
    </location>
</feature>
<evidence type="ECO:0000256" key="1">
    <source>
        <dbReference type="SAM" id="MobiDB-lite"/>
    </source>
</evidence>
<organism evidence="3 4">
    <name type="scientific">Methylobacterium dankookense</name>
    <dbReference type="NCBI Taxonomy" id="560405"/>
    <lineage>
        <taxon>Bacteria</taxon>
        <taxon>Pseudomonadati</taxon>
        <taxon>Pseudomonadota</taxon>
        <taxon>Alphaproteobacteria</taxon>
        <taxon>Hyphomicrobiales</taxon>
        <taxon>Methylobacteriaceae</taxon>
        <taxon>Methylobacterium</taxon>
    </lineage>
</organism>
<feature type="region of interest" description="Disordered" evidence="1">
    <location>
        <begin position="124"/>
        <end position="162"/>
    </location>
</feature>
<reference evidence="2" key="2">
    <citation type="journal article" date="2021" name="Front. Microbiol.">
        <title>Comprehensive Comparative Genomics and Phenotyping of Methylobacterium Species.</title>
        <authorList>
            <person name="Alessa O."/>
            <person name="Ogura Y."/>
            <person name="Fujitani Y."/>
            <person name="Takami H."/>
            <person name="Hayashi T."/>
            <person name="Sahin N."/>
            <person name="Tani A."/>
        </authorList>
    </citation>
    <scope>NUCLEOTIDE SEQUENCE</scope>
    <source>
        <strain evidence="2">DSM 22415</strain>
    </source>
</reference>
<accession>A0A564G4X5</accession>
<proteinExistence type="predicted"/>
<sequence>MSQLFERTAKTPFKLDGKPIAAGQVVTLTASQLTRLSVAGCVEQDATANRDVRRQDLPPLQGSAVTASDPRQLAYAEASEAVLALLLGRKLNLSPDAWRGLSIEERTGALVSAREEIEAAYRNNPNGIATDTDEGRQADEAVRQHAGNDPAAASASQAPNAQQTVADDLGELSTAKLRELARAEGVDLGDANSKAEMAVAIRAHRAQAV</sequence>
<feature type="compositionally biased region" description="Basic and acidic residues" evidence="1">
    <location>
        <begin position="133"/>
        <end position="143"/>
    </location>
</feature>
<reference evidence="2" key="3">
    <citation type="submission" date="2021-08" db="EMBL/GenBank/DDBJ databases">
        <authorList>
            <person name="Tani A."/>
            <person name="Ola A."/>
            <person name="Ogura Y."/>
            <person name="Katsura K."/>
            <person name="Hayashi T."/>
        </authorList>
    </citation>
    <scope>NUCLEOTIDE SEQUENCE</scope>
    <source>
        <strain evidence="2">DSM 22415</strain>
    </source>
</reference>
<dbReference type="OrthoDB" id="8006201at2"/>
<dbReference type="AlphaFoldDB" id="A0A564G4X5"/>
<dbReference type="EMBL" id="BPQI01000133">
    <property type="protein sequence ID" value="GJD58143.1"/>
    <property type="molecule type" value="Genomic_DNA"/>
</dbReference>
<name>A0A564G4X5_9HYPH</name>
<dbReference type="EMBL" id="CABFVH010000046">
    <property type="protein sequence ID" value="VUF15094.1"/>
    <property type="molecule type" value="Genomic_DNA"/>
</dbReference>
<dbReference type="RefSeq" id="WP_144767402.1">
    <property type="nucleotide sequence ID" value="NZ_BPQI01000133.1"/>
</dbReference>
<evidence type="ECO:0000313" key="4">
    <source>
        <dbReference type="Proteomes" id="UP000401717"/>
    </source>
</evidence>
<keyword evidence="5" id="KW-1185">Reference proteome</keyword>
<dbReference type="Proteomes" id="UP000401717">
    <property type="component" value="Unassembled WGS sequence"/>
</dbReference>
<reference evidence="3 4" key="1">
    <citation type="submission" date="2019-06" db="EMBL/GenBank/DDBJ databases">
        <authorList>
            <person name="Rodrigo-Torres L."/>
            <person name="Arahal R. D."/>
            <person name="Lucena T."/>
        </authorList>
    </citation>
    <scope>NUCLEOTIDE SEQUENCE [LARGE SCALE GENOMIC DNA]</scope>
    <source>
        <strain evidence="3 4">SW08-7</strain>
    </source>
</reference>
<gene>
    <name evidence="2" type="ORF">IFDJLNFL_4058</name>
    <name evidence="3" type="ORF">MTDSW087_04827</name>
</gene>
<evidence type="ECO:0000313" key="2">
    <source>
        <dbReference type="EMBL" id="GJD58143.1"/>
    </source>
</evidence>
<evidence type="ECO:0000313" key="3">
    <source>
        <dbReference type="EMBL" id="VUF15094.1"/>
    </source>
</evidence>
<protein>
    <submittedName>
        <fullName evidence="3">Uncharacterized protein</fullName>
    </submittedName>
</protein>
<evidence type="ECO:0000313" key="5">
    <source>
        <dbReference type="Proteomes" id="UP001055303"/>
    </source>
</evidence>
<dbReference type="Proteomes" id="UP001055303">
    <property type="component" value="Unassembled WGS sequence"/>
</dbReference>